<accession>A0A1I2K4B6</accession>
<organism evidence="2 3">
    <name type="scientific">Salegentibacter agarivorans</name>
    <dbReference type="NCBI Taxonomy" id="345907"/>
    <lineage>
        <taxon>Bacteria</taxon>
        <taxon>Pseudomonadati</taxon>
        <taxon>Bacteroidota</taxon>
        <taxon>Flavobacteriia</taxon>
        <taxon>Flavobacteriales</taxon>
        <taxon>Flavobacteriaceae</taxon>
        <taxon>Salegentibacter</taxon>
    </lineage>
</organism>
<dbReference type="Proteomes" id="UP000199116">
    <property type="component" value="Unassembled WGS sequence"/>
</dbReference>
<proteinExistence type="predicted"/>
<feature type="region of interest" description="Disordered" evidence="1">
    <location>
        <begin position="351"/>
        <end position="372"/>
    </location>
</feature>
<evidence type="ECO:0000313" key="3">
    <source>
        <dbReference type="Proteomes" id="UP000199116"/>
    </source>
</evidence>
<protein>
    <submittedName>
        <fullName evidence="2">Uncharacterized protein</fullName>
    </submittedName>
</protein>
<sequence length="484" mass="55018">MKKIIRFSLGIILILFCVVSCTKEEVGKELEESHAVGKLSFGSVLSDLANRNQLNKQTSSDSYDIPQCSNENPLFVRVAIKVKDESGNWVWYKNSHQDKIEIQVNPNGTDLDNDGNLDAWFTQESADLELEEGEYSIEYFAVATAAGNDEADIIYMAPRIPNGDLDYTQSIQYHNFVDNPLPIQVKIRPGVKYYQPVEVLCYEEHYAFAFGYLFFDFNTTNLIYLCTYGNVCDEDQRHMPAQFKMKVWKDSNEADLLVVAQNERKTFSDENGTHYYADALCFPLPEIEEYYAKIWLVEGETETLIREGSFDAEDLANVYQEEQQHYYYHFREACCDEAGNFDLLNDLTENEGECEEEPQDPEEPEDCVPCDNNEGGKIKELTVKYLGDDAINLVVTHNGPDSPYVIFNGVVNNNEEILLPGEATNGGHPIPSVWTELEFTISETSYNLHTSCSEPFYPGQIFGNNLFMVVSATNVDNQSICEIE</sequence>
<evidence type="ECO:0000313" key="2">
    <source>
        <dbReference type="EMBL" id="SFF59901.1"/>
    </source>
</evidence>
<reference evidence="3" key="1">
    <citation type="submission" date="2016-10" db="EMBL/GenBank/DDBJ databases">
        <authorList>
            <person name="Varghese N."/>
            <person name="Submissions S."/>
        </authorList>
    </citation>
    <scope>NUCLEOTIDE SEQUENCE [LARGE SCALE GENOMIC DNA]</scope>
    <source>
        <strain evidence="3">DSM 23515</strain>
    </source>
</reference>
<feature type="compositionally biased region" description="Acidic residues" evidence="1">
    <location>
        <begin position="351"/>
        <end position="368"/>
    </location>
</feature>
<dbReference type="AlphaFoldDB" id="A0A1I2K4B6"/>
<dbReference type="EMBL" id="FOOH01000001">
    <property type="protein sequence ID" value="SFF59901.1"/>
    <property type="molecule type" value="Genomic_DNA"/>
</dbReference>
<name>A0A1I2K4B6_9FLAO</name>
<keyword evidence="3" id="KW-1185">Reference proteome</keyword>
<gene>
    <name evidence="2" type="ORF">SAMN04488033_101283</name>
</gene>
<evidence type="ECO:0000256" key="1">
    <source>
        <dbReference type="SAM" id="MobiDB-lite"/>
    </source>
</evidence>
<dbReference type="RefSeq" id="WP_093302237.1">
    <property type="nucleotide sequence ID" value="NZ_FOOH01000001.1"/>
</dbReference>